<dbReference type="SMART" id="SM00448">
    <property type="entry name" value="REC"/>
    <property type="match status" value="1"/>
</dbReference>
<keyword evidence="12" id="KW-1133">Transmembrane helix</keyword>
<dbReference type="Proteomes" id="UP000000448">
    <property type="component" value="Chromosome"/>
</dbReference>
<evidence type="ECO:0000256" key="12">
    <source>
        <dbReference type="SAM" id="Phobius"/>
    </source>
</evidence>
<dbReference type="InterPro" id="IPR003594">
    <property type="entry name" value="HATPase_dom"/>
</dbReference>
<reference evidence="15 16" key="1">
    <citation type="journal article" date="2009" name="PLoS Genet.">
        <title>Adaptations to submarine hydrothermal environments exemplified by the genome of Nautilia profundicola.</title>
        <authorList>
            <person name="Campbell B.J."/>
            <person name="Smith J.L."/>
            <person name="Hanson T.E."/>
            <person name="Klotz M.G."/>
            <person name="Stein L.Y."/>
            <person name="Lee C.K."/>
            <person name="Wu D."/>
            <person name="Robinson J.M."/>
            <person name="Khouri H.M."/>
            <person name="Eisen J.A."/>
            <person name="Cary S.C."/>
        </authorList>
    </citation>
    <scope>NUCLEOTIDE SEQUENCE [LARGE SCALE GENOMIC DNA]</scope>
    <source>
        <strain evidence="16">ATCC BAA-1463 / DSM 18972 / AmH</strain>
    </source>
</reference>
<dbReference type="CDD" id="cd16922">
    <property type="entry name" value="HATPase_EvgS-ArcB-TorS-like"/>
    <property type="match status" value="1"/>
</dbReference>
<dbReference type="SMART" id="SM00388">
    <property type="entry name" value="HisKA"/>
    <property type="match status" value="1"/>
</dbReference>
<dbReference type="InterPro" id="IPR011006">
    <property type="entry name" value="CheY-like_superfamily"/>
</dbReference>
<dbReference type="FunFam" id="1.10.287.130:FF:000002">
    <property type="entry name" value="Two-component osmosensing histidine kinase"/>
    <property type="match status" value="1"/>
</dbReference>
<proteinExistence type="predicted"/>
<evidence type="ECO:0000256" key="1">
    <source>
        <dbReference type="ARBA" id="ARBA00000085"/>
    </source>
</evidence>
<dbReference type="HOGENOM" id="CLU_294372_0_0_7"/>
<keyword evidence="4" id="KW-0808">Transferase</keyword>
<gene>
    <name evidence="15" type="ordered locus">NAMH_1274</name>
</gene>
<keyword evidence="8" id="KW-0902">Two-component regulatory system</keyword>
<sequence>MKMSLTKLLAIAIWIPSLVLITFSGYFLYNSYQKYVTTQKSLKYLELAKRIESMLVYLGQERGTSSIYSVSKGEFPNSKQLLMSKRVLMNNAIRYFKTFIKENPEFYNETKNIISLINKLPEVRRNIDTFKDNYIKNEFFTYYTKLSTELMNTEAKILKRFPVELKPFYILKFQFERMVDYTGIIRGFGSYYITADEPISENEYKNILLKYYHDSNILLTEVLKHKVASSVYKSDAFKKTEKQIKEIIYYLQQANQEYYITGEFNGYPIDALDYFNIFTKRIAFFKRTVDHLDSDITKKLNEIVAQAIKTRNINIVIFIIGILMLIIGFYLHRAILRHIKSLSNLLTSLTPITGKEVQIDITTPQGMDEALKIVDEAIKVTQESVRKAEEATKAKSLFLANMSHEIRTPLNGILGFLELLNTTDLTEEQLDYVNTIAQSAKNLLQIVNNILDVSKIESNKVSLELIDFKAVDEFENTIELFGTPAAQKNIELTTQISPNIPSIIKGDILKIKEILTNLLSNAIKFTPNNGHIHVKIQLEKIIDNKAKIYFEVRDSGIGMSEEQKEKIFEAFSQADESVTRKYGGTGLGLTIVKSYIEMMGGKIYLESELNKGTKFYFNLMFDIVDPKPKYAKDIFANKEIAVLNTITETLRKETTLEYLNYFGTEKVGFNTAEELTTLKSREKFDGVMIFYEESDKKIIEEISKINIPKIFVASYSKKEEINKLDYDAVIFDPNIPSKVFKALESLNEYKVETTAKAEEKPQHKDIYSLKALIAEDNPINQKLLQTTLKSLGIESDLANNGLEAFNKYTINPDKYDVIFMDVQMPVMDGLEATQEILEFEQEEEIPHTPIIAVTANVLKGDRERFLGSGMDEYISKPIEKDALLKILERVAHGDFSKHYETHAEEHTHKESSPQTVTENNVKPEMEEAKEQSIILATTSPFLSSYISHIINDIIIVENLEELTKALSKHRHSIIMIDENFSERDDVRFLIKSLKKLEPKKIIVLGDEVIEEADVTITDLKPETIQNVIKG</sequence>
<dbReference type="GO" id="GO:0000155">
    <property type="term" value="F:phosphorelay sensor kinase activity"/>
    <property type="evidence" value="ECO:0007669"/>
    <property type="project" value="InterPro"/>
</dbReference>
<dbReference type="Gene3D" id="3.30.565.10">
    <property type="entry name" value="Histidine kinase-like ATPase, C-terminal domain"/>
    <property type="match status" value="1"/>
</dbReference>
<dbReference type="Pfam" id="PF02518">
    <property type="entry name" value="HATPase_c"/>
    <property type="match status" value="1"/>
</dbReference>
<dbReference type="InterPro" id="IPR003661">
    <property type="entry name" value="HisK_dim/P_dom"/>
</dbReference>
<dbReference type="PROSITE" id="PS50110">
    <property type="entry name" value="RESPONSE_REGULATORY"/>
    <property type="match status" value="1"/>
</dbReference>
<feature type="transmembrane region" description="Helical" evidence="12">
    <location>
        <begin position="7"/>
        <end position="29"/>
    </location>
</feature>
<dbReference type="AlphaFoldDB" id="B9L5M9"/>
<comment type="subunit">
    <text evidence="9">At low DSF concentrations, interacts with RpfF.</text>
</comment>
<keyword evidence="16" id="KW-1185">Reference proteome</keyword>
<dbReference type="eggNOG" id="COG2205">
    <property type="taxonomic scope" value="Bacteria"/>
</dbReference>
<dbReference type="Gene3D" id="1.10.287.130">
    <property type="match status" value="1"/>
</dbReference>
<dbReference type="FunFam" id="3.30.565.10:FF:000010">
    <property type="entry name" value="Sensor histidine kinase RcsC"/>
    <property type="match status" value="1"/>
</dbReference>
<keyword evidence="7" id="KW-0067">ATP-binding</keyword>
<evidence type="ECO:0000256" key="8">
    <source>
        <dbReference type="ARBA" id="ARBA00023012"/>
    </source>
</evidence>
<dbReference type="RefSeq" id="WP_012663636.1">
    <property type="nucleotide sequence ID" value="NC_012115.1"/>
</dbReference>
<dbReference type="Pfam" id="PF00072">
    <property type="entry name" value="Response_reg"/>
    <property type="match status" value="1"/>
</dbReference>
<protein>
    <recommendedName>
        <fullName evidence="10">Sensory/regulatory protein RpfC</fullName>
        <ecNumber evidence="2">2.7.13.3</ecNumber>
    </recommendedName>
</protein>
<evidence type="ECO:0000256" key="9">
    <source>
        <dbReference type="ARBA" id="ARBA00064003"/>
    </source>
</evidence>
<dbReference type="PRINTS" id="PR00344">
    <property type="entry name" value="BCTRLSENSOR"/>
</dbReference>
<evidence type="ECO:0000259" key="14">
    <source>
        <dbReference type="PROSITE" id="PS50110"/>
    </source>
</evidence>
<dbReference type="InterPro" id="IPR005467">
    <property type="entry name" value="His_kinase_dom"/>
</dbReference>
<dbReference type="PANTHER" id="PTHR45339">
    <property type="entry name" value="HYBRID SIGNAL TRANSDUCTION HISTIDINE KINASE J"/>
    <property type="match status" value="1"/>
</dbReference>
<feature type="transmembrane region" description="Helical" evidence="12">
    <location>
        <begin position="313"/>
        <end position="331"/>
    </location>
</feature>
<evidence type="ECO:0000256" key="6">
    <source>
        <dbReference type="ARBA" id="ARBA00022777"/>
    </source>
</evidence>
<dbReference type="STRING" id="598659.NAMH_1274"/>
<name>B9L5M9_NAUPA</name>
<feature type="modified residue" description="4-aspartylphosphate" evidence="11">
    <location>
        <position position="821"/>
    </location>
</feature>
<dbReference type="EMBL" id="CP001279">
    <property type="protein sequence ID" value="ACM92264.1"/>
    <property type="molecule type" value="Genomic_DNA"/>
</dbReference>
<keyword evidence="12" id="KW-0812">Transmembrane</keyword>
<evidence type="ECO:0000256" key="2">
    <source>
        <dbReference type="ARBA" id="ARBA00012438"/>
    </source>
</evidence>
<evidence type="ECO:0000313" key="16">
    <source>
        <dbReference type="Proteomes" id="UP000000448"/>
    </source>
</evidence>
<dbReference type="KEGG" id="nam:NAMH_1274"/>
<dbReference type="SUPFAM" id="SSF55874">
    <property type="entry name" value="ATPase domain of HSP90 chaperone/DNA topoisomerase II/histidine kinase"/>
    <property type="match status" value="1"/>
</dbReference>
<dbReference type="PROSITE" id="PS50109">
    <property type="entry name" value="HIS_KIN"/>
    <property type="match status" value="1"/>
</dbReference>
<organism evidence="15 16">
    <name type="scientific">Nautilia profundicola (strain ATCC BAA-1463 / DSM 18972 / AmH)</name>
    <dbReference type="NCBI Taxonomy" id="598659"/>
    <lineage>
        <taxon>Bacteria</taxon>
        <taxon>Pseudomonadati</taxon>
        <taxon>Campylobacterota</taxon>
        <taxon>Epsilonproteobacteria</taxon>
        <taxon>Nautiliales</taxon>
        <taxon>Nautiliaceae</taxon>
        <taxon>Nautilia</taxon>
    </lineage>
</organism>
<dbReference type="CDD" id="cd00082">
    <property type="entry name" value="HisKA"/>
    <property type="match status" value="1"/>
</dbReference>
<dbReference type="InterPro" id="IPR036890">
    <property type="entry name" value="HATPase_C_sf"/>
</dbReference>
<dbReference type="PANTHER" id="PTHR45339:SF1">
    <property type="entry name" value="HYBRID SIGNAL TRANSDUCTION HISTIDINE KINASE J"/>
    <property type="match status" value="1"/>
</dbReference>
<evidence type="ECO:0000256" key="10">
    <source>
        <dbReference type="ARBA" id="ARBA00068150"/>
    </source>
</evidence>
<evidence type="ECO:0000256" key="7">
    <source>
        <dbReference type="ARBA" id="ARBA00022840"/>
    </source>
</evidence>
<dbReference type="Pfam" id="PF00512">
    <property type="entry name" value="HisKA"/>
    <property type="match status" value="1"/>
</dbReference>
<dbReference type="InterPro" id="IPR013587">
    <property type="entry name" value="Nitrate/nitrite_sensing"/>
</dbReference>
<feature type="domain" description="Response regulatory" evidence="14">
    <location>
        <begin position="770"/>
        <end position="891"/>
    </location>
</feature>
<evidence type="ECO:0000256" key="3">
    <source>
        <dbReference type="ARBA" id="ARBA00022553"/>
    </source>
</evidence>
<dbReference type="InterPro" id="IPR001789">
    <property type="entry name" value="Sig_transdc_resp-reg_receiver"/>
</dbReference>
<comment type="catalytic activity">
    <reaction evidence="1">
        <text>ATP + protein L-histidine = ADP + protein N-phospho-L-histidine.</text>
        <dbReference type="EC" id="2.7.13.3"/>
    </reaction>
</comment>
<dbReference type="GO" id="GO:0005524">
    <property type="term" value="F:ATP binding"/>
    <property type="evidence" value="ECO:0007669"/>
    <property type="project" value="UniProtKB-KW"/>
</dbReference>
<accession>B9L5M9</accession>
<keyword evidence="3 11" id="KW-0597">Phosphoprotein</keyword>
<evidence type="ECO:0000256" key="4">
    <source>
        <dbReference type="ARBA" id="ARBA00022679"/>
    </source>
</evidence>
<dbReference type="InterPro" id="IPR036097">
    <property type="entry name" value="HisK_dim/P_sf"/>
</dbReference>
<feature type="domain" description="Histidine kinase" evidence="13">
    <location>
        <begin position="401"/>
        <end position="623"/>
    </location>
</feature>
<dbReference type="OrthoDB" id="5468627at2"/>
<dbReference type="eggNOG" id="COG0784">
    <property type="taxonomic scope" value="Bacteria"/>
</dbReference>
<dbReference type="SUPFAM" id="SSF52172">
    <property type="entry name" value="CheY-like"/>
    <property type="match status" value="1"/>
</dbReference>
<dbReference type="InterPro" id="IPR004358">
    <property type="entry name" value="Sig_transdc_His_kin-like_C"/>
</dbReference>
<keyword evidence="6 15" id="KW-0418">Kinase</keyword>
<keyword evidence="12" id="KW-0472">Membrane</keyword>
<dbReference type="SMART" id="SM00387">
    <property type="entry name" value="HATPase_c"/>
    <property type="match status" value="1"/>
</dbReference>
<dbReference type="EC" id="2.7.13.3" evidence="2"/>
<keyword evidence="5" id="KW-0547">Nucleotide-binding</keyword>
<dbReference type="Pfam" id="PF08376">
    <property type="entry name" value="NIT"/>
    <property type="match status" value="1"/>
</dbReference>
<evidence type="ECO:0000256" key="11">
    <source>
        <dbReference type="PROSITE-ProRule" id="PRU00169"/>
    </source>
</evidence>
<evidence type="ECO:0000256" key="5">
    <source>
        <dbReference type="ARBA" id="ARBA00022741"/>
    </source>
</evidence>
<dbReference type="SUPFAM" id="SSF47384">
    <property type="entry name" value="Homodimeric domain of signal transducing histidine kinase"/>
    <property type="match status" value="1"/>
</dbReference>
<evidence type="ECO:0000259" key="13">
    <source>
        <dbReference type="PROSITE" id="PS50109"/>
    </source>
</evidence>
<dbReference type="CDD" id="cd17546">
    <property type="entry name" value="REC_hyHK_CKI1_RcsC-like"/>
    <property type="match status" value="1"/>
</dbReference>
<dbReference type="Gene3D" id="3.40.50.2300">
    <property type="match status" value="1"/>
</dbReference>
<evidence type="ECO:0000313" key="15">
    <source>
        <dbReference type="EMBL" id="ACM92264.1"/>
    </source>
</evidence>